<dbReference type="AlphaFoldDB" id="A0AAQ0HD73"/>
<gene>
    <name evidence="1" type="ORF">ATH84_10657</name>
</gene>
<name>A0AAQ0HD73_PARVE</name>
<dbReference type="EMBL" id="QUMX01000065">
    <property type="protein sequence ID" value="REG28209.1"/>
    <property type="molecule type" value="Genomic_DNA"/>
</dbReference>
<keyword evidence="2" id="KW-1185">Reference proteome</keyword>
<accession>A0AAQ0HD73</accession>
<evidence type="ECO:0000313" key="2">
    <source>
        <dbReference type="Proteomes" id="UP000256794"/>
    </source>
</evidence>
<proteinExistence type="predicted"/>
<reference evidence="1 2" key="1">
    <citation type="submission" date="2018-08" db="EMBL/GenBank/DDBJ databases">
        <title>Genomic Encyclopedia of Archaeal and Bacterial Type Strains, Phase II (KMG-II): from individual species to whole genera.</title>
        <authorList>
            <person name="Goeker M."/>
        </authorList>
    </citation>
    <scope>NUCLEOTIDE SEQUENCE [LARGE SCALE GENOMIC DNA]</scope>
    <source>
        <strain evidence="1 2">DSM 582</strain>
    </source>
</reference>
<sequence length="193" mass="21576">MNKRVLLGGAAVVVIAVVVAGAQIFPRGDQTPDGLVTQADDNPFAGLDKVFIEEGPDLGLTEEQRKAEEDYLDLRLDRSDTSAVLPIEGARNEPYRTCEKVPELKSTVYNDRVSDEGFATRSIYDFVKYKHALDKRDCTCAGKVAPFQGVNLIKAELTEKEGEDWNRFKWGEHYQTEGRKIRDQVEAMCGGEF</sequence>
<protein>
    <submittedName>
        <fullName evidence="1">Uncharacterized protein</fullName>
    </submittedName>
</protein>
<dbReference type="RefSeq" id="WP_116171316.1">
    <property type="nucleotide sequence ID" value="NZ_CP035285.1"/>
</dbReference>
<evidence type="ECO:0000313" key="1">
    <source>
        <dbReference type="EMBL" id="REG28209.1"/>
    </source>
</evidence>
<dbReference type="Proteomes" id="UP000256794">
    <property type="component" value="Unassembled WGS sequence"/>
</dbReference>
<comment type="caution">
    <text evidence="1">The sequence shown here is derived from an EMBL/GenBank/DDBJ whole genome shotgun (WGS) entry which is preliminary data.</text>
</comment>
<organism evidence="1 2">
    <name type="scientific">Paracoccus versutus</name>
    <name type="common">Thiobacillus versutus</name>
    <dbReference type="NCBI Taxonomy" id="34007"/>
    <lineage>
        <taxon>Bacteria</taxon>
        <taxon>Pseudomonadati</taxon>
        <taxon>Pseudomonadota</taxon>
        <taxon>Alphaproteobacteria</taxon>
        <taxon>Rhodobacterales</taxon>
        <taxon>Paracoccaceae</taxon>
        <taxon>Paracoccus</taxon>
    </lineage>
</organism>